<evidence type="ECO:0000313" key="19">
    <source>
        <dbReference type="Proteomes" id="UP000827092"/>
    </source>
</evidence>
<evidence type="ECO:0000256" key="14">
    <source>
        <dbReference type="SAM" id="Phobius"/>
    </source>
</evidence>
<dbReference type="Pfam" id="PF13882">
    <property type="entry name" value="Bravo_FIGEY"/>
    <property type="match status" value="1"/>
</dbReference>
<feature type="signal peptide" evidence="15">
    <location>
        <begin position="1"/>
        <end position="21"/>
    </location>
</feature>
<evidence type="ECO:0000259" key="17">
    <source>
        <dbReference type="PROSITE" id="PS50853"/>
    </source>
</evidence>
<dbReference type="FunFam" id="2.60.40.10:FF:001687">
    <property type="entry name" value="Neuroglian, isoform E"/>
    <property type="match status" value="1"/>
</dbReference>
<feature type="compositionally biased region" description="Basic and acidic residues" evidence="13">
    <location>
        <begin position="1163"/>
        <end position="1175"/>
    </location>
</feature>
<name>A0AAV6VAQ0_9ARAC</name>
<dbReference type="EMBL" id="JAFNEN010000132">
    <property type="protein sequence ID" value="KAG8193025.1"/>
    <property type="molecule type" value="Genomic_DNA"/>
</dbReference>
<feature type="domain" description="Ig-like" evidence="16">
    <location>
        <begin position="148"/>
        <end position="223"/>
    </location>
</feature>
<dbReference type="Gene3D" id="2.60.40.10">
    <property type="entry name" value="Immunoglobulins"/>
    <property type="match status" value="11"/>
</dbReference>
<feature type="domain" description="Ig-like" evidence="16">
    <location>
        <begin position="430"/>
        <end position="517"/>
    </location>
</feature>
<feature type="domain" description="Fibronectin type-III" evidence="17">
    <location>
        <begin position="915"/>
        <end position="1016"/>
    </location>
</feature>
<keyword evidence="7" id="KW-0130">Cell adhesion</keyword>
<feature type="domain" description="Ig-like" evidence="16">
    <location>
        <begin position="31"/>
        <end position="134"/>
    </location>
</feature>
<evidence type="ECO:0000256" key="9">
    <source>
        <dbReference type="ARBA" id="ARBA00023136"/>
    </source>
</evidence>
<dbReference type="FunFam" id="2.60.40.10:FF:000008">
    <property type="entry name" value="roundabout homolog 2 isoform X2"/>
    <property type="match status" value="1"/>
</dbReference>
<sequence length="1254" mass="140125">MLKNIVFLCFLCGSCVVLVKCAEPPVVQFPPTIIKQPPHEQLYQVAQTQDEKDNPFMLECEAQGNPEPEYRWMKNGLDFEYVAYDKRISQQPRRGTLVFTKPEDIDEGLYQCFAKNRFGTSVSNAVFLRKSELSSFLNVDGKKKTANEGEPLSLNCNPPTGYPRPTIFWMIQSHTGSLKTINSSRITVDPEGDLHFSNVTIDDDLDDAMYACSATSKSRNEYKFGNKIILNVVPSGGSGQTSHRPVKQYTSPPNMVALRGKLLQLSCIFGGTPLPEIKWSKRRSEMYSSRYTYTNYGKTLQIRSVDFDDAGTYECVGSNGVGLPLTHAMTIDVHAIPYWITSPNNTNAAEGEMVEFVCDARAYPEPKLQWLINGEPIEKAQPNPRRKLEGSVMIIERLEKSDTAVYQCNASNVHGYAFKDFYLNVLALPPTIVEEPAPLTKAVVTSVVTMTCRVFGAPKPEVRWSKEGQELSGGRYQVMDNGDLQITNALKTDEGMYICSASNKLGDAQARGKLEVKGKTKITQPPENFEVAAGNSATFRCNAEADTSLSLSIQWLFNGQLIDFDQDPRIVQASDNSLTISKTLELDSGVFTCVAKTDLDQDEAQAILTVQDVPNAPSITGVECDGFYASVDWKPTGDMRAPILSYAIQFNTSFTPDTWEDAFKNIPSADTHTKIEMSPWANYTFRVRARNKIGPSEPSGPSQHCATPETVPRKNPDKVMARGTQPDNLVISWTPMPLIEHNGPEFFYKVFWKRFDDSQARWQYEKITDWRQNQIVVENQPTFRKYRIKVEAHNRQGQAPEPPEVIGYSGEDVPREAPLNFHRLHIRDAKSAVFVWDPVSPDSLFGHFRGYKIETWTAEETEEHRRAVTVPKNVTEALVTIFKPHARNIVRVCAYNDVYNGPFSDSIEFLTPEGTPGPVSYFEAIPMGASAFYLIWKRPMEPNGNLTGYKIYYRKVEGTSLGTILERQPPILDPTDTRAKLAGLKPDTKYRVTIHATTKIGEGDPYYVEEKTNPQTLENIPDVPNFVWSHLSGDHGKAGVWVTWVPAVDGHPGSYFYVQFRRKGENQWDRTAVEENEDSVVVKGLDFGTLYEMRVVAVDGSFETPSRIEDIDTGGLVLTAAEGPENIASAAWFIGMLCAIALLLLLLILVCLVKRNRGGKYSVHEKEAAQGRDMDFPDDGGFNEYSKPVETRQAPRGSRTSLTSSYKAQESDTDSMADYGEGEMGKFGEDGSFIGQYQRKPGEPTSPSAMATFV</sequence>
<dbReference type="PANTHER" id="PTHR44170">
    <property type="entry name" value="PROTEIN SIDEKICK"/>
    <property type="match status" value="1"/>
</dbReference>
<keyword evidence="8 14" id="KW-1133">Transmembrane helix</keyword>
<dbReference type="PROSITE" id="PS50853">
    <property type="entry name" value="FN3"/>
    <property type="match status" value="5"/>
</dbReference>
<dbReference type="SMART" id="SM00409">
    <property type="entry name" value="IG"/>
    <property type="match status" value="6"/>
</dbReference>
<dbReference type="GO" id="GO:0007411">
    <property type="term" value="P:axon guidance"/>
    <property type="evidence" value="ECO:0007669"/>
    <property type="project" value="TreeGrafter"/>
</dbReference>
<dbReference type="GO" id="GO:0005886">
    <property type="term" value="C:plasma membrane"/>
    <property type="evidence" value="ECO:0007669"/>
    <property type="project" value="UniProtKB-SubCell"/>
</dbReference>
<dbReference type="PANTHER" id="PTHR44170:SF6">
    <property type="entry name" value="CONTACTIN"/>
    <property type="match status" value="1"/>
</dbReference>
<dbReference type="Proteomes" id="UP000827092">
    <property type="component" value="Unassembled WGS sequence"/>
</dbReference>
<feature type="compositionally biased region" description="Polar residues" evidence="13">
    <location>
        <begin position="1245"/>
        <end position="1254"/>
    </location>
</feature>
<protein>
    <recommendedName>
        <fullName evidence="20">Neuroglian</fullName>
    </recommendedName>
</protein>
<evidence type="ECO:0000259" key="16">
    <source>
        <dbReference type="PROSITE" id="PS50835"/>
    </source>
</evidence>
<keyword evidence="5 15" id="KW-0732">Signal</keyword>
<keyword evidence="19" id="KW-1185">Reference proteome</keyword>
<dbReference type="FunFam" id="2.60.40.10:FF:000035">
    <property type="entry name" value="Contactin 1"/>
    <property type="match status" value="1"/>
</dbReference>
<keyword evidence="3" id="KW-1003">Cell membrane</keyword>
<feature type="domain" description="Ig-like" evidence="16">
    <location>
        <begin position="520"/>
        <end position="609"/>
    </location>
</feature>
<dbReference type="InterPro" id="IPR026966">
    <property type="entry name" value="Neurofascin/L1/NrCAM_C"/>
</dbReference>
<feature type="compositionally biased region" description="Polar residues" evidence="13">
    <location>
        <begin position="1198"/>
        <end position="1208"/>
    </location>
</feature>
<gene>
    <name evidence="18" type="ORF">JTE90_028143</name>
</gene>
<reference evidence="18 19" key="1">
    <citation type="journal article" date="2022" name="Nat. Ecol. Evol.">
        <title>A masculinizing supergene underlies an exaggerated male reproductive morph in a spider.</title>
        <authorList>
            <person name="Hendrickx F."/>
            <person name="De Corte Z."/>
            <person name="Sonet G."/>
            <person name="Van Belleghem S.M."/>
            <person name="Kostlbacher S."/>
            <person name="Vangestel C."/>
        </authorList>
    </citation>
    <scope>NUCLEOTIDE SEQUENCE [LARGE SCALE GENOMIC DNA]</scope>
    <source>
        <strain evidence="18">W744_W776</strain>
    </source>
</reference>
<dbReference type="GO" id="GO:0030424">
    <property type="term" value="C:axon"/>
    <property type="evidence" value="ECO:0007669"/>
    <property type="project" value="TreeGrafter"/>
</dbReference>
<dbReference type="InterPro" id="IPR003961">
    <property type="entry name" value="FN3_dom"/>
</dbReference>
<feature type="domain" description="Ig-like" evidence="16">
    <location>
        <begin position="337"/>
        <end position="424"/>
    </location>
</feature>
<comment type="subcellular location">
    <subcellularLocation>
        <location evidence="1">Cell membrane</location>
    </subcellularLocation>
    <subcellularLocation>
        <location evidence="2">Membrane</location>
        <topology evidence="2">Single-pass type I membrane protein</topology>
    </subcellularLocation>
</comment>
<dbReference type="SUPFAM" id="SSF48726">
    <property type="entry name" value="Immunoglobulin"/>
    <property type="match status" value="6"/>
</dbReference>
<evidence type="ECO:0000256" key="3">
    <source>
        <dbReference type="ARBA" id="ARBA00022475"/>
    </source>
</evidence>
<feature type="compositionally biased region" description="Basic and acidic residues" evidence="13">
    <location>
        <begin position="711"/>
        <end position="720"/>
    </location>
</feature>
<evidence type="ECO:0000256" key="8">
    <source>
        <dbReference type="ARBA" id="ARBA00022989"/>
    </source>
</evidence>
<dbReference type="InterPro" id="IPR036116">
    <property type="entry name" value="FN3_sf"/>
</dbReference>
<evidence type="ECO:0000256" key="15">
    <source>
        <dbReference type="SAM" id="SignalP"/>
    </source>
</evidence>
<keyword evidence="11" id="KW-0325">Glycoprotein</keyword>
<dbReference type="AlphaFoldDB" id="A0AAV6VAQ0"/>
<dbReference type="InterPro" id="IPR007110">
    <property type="entry name" value="Ig-like_dom"/>
</dbReference>
<evidence type="ECO:0000256" key="10">
    <source>
        <dbReference type="ARBA" id="ARBA00023157"/>
    </source>
</evidence>
<feature type="chain" id="PRO_5043316556" description="Neuroglian" evidence="15">
    <location>
        <begin position="22"/>
        <end position="1254"/>
    </location>
</feature>
<evidence type="ECO:0000256" key="6">
    <source>
        <dbReference type="ARBA" id="ARBA00022737"/>
    </source>
</evidence>
<dbReference type="InterPro" id="IPR003598">
    <property type="entry name" value="Ig_sub2"/>
</dbReference>
<feature type="domain" description="Ig-like" evidence="16">
    <location>
        <begin position="245"/>
        <end position="332"/>
    </location>
</feature>
<keyword evidence="10" id="KW-1015">Disulfide bond</keyword>
<evidence type="ECO:0008006" key="20">
    <source>
        <dbReference type="Google" id="ProtNLM"/>
    </source>
</evidence>
<dbReference type="FunFam" id="2.60.40.10:FF:000028">
    <property type="entry name" value="Neuronal cell adhesion molecule"/>
    <property type="match status" value="1"/>
</dbReference>
<dbReference type="FunFam" id="2.60.40.10:FF:000005">
    <property type="entry name" value="Neuronal cell adhesion molecule"/>
    <property type="match status" value="1"/>
</dbReference>
<evidence type="ECO:0000256" key="4">
    <source>
        <dbReference type="ARBA" id="ARBA00022692"/>
    </source>
</evidence>
<keyword evidence="6" id="KW-0677">Repeat</keyword>
<dbReference type="FunFam" id="2.60.40.10:FF:001928">
    <property type="entry name" value="neuroglian isoform X2"/>
    <property type="match status" value="1"/>
</dbReference>
<evidence type="ECO:0000256" key="12">
    <source>
        <dbReference type="ARBA" id="ARBA00023319"/>
    </source>
</evidence>
<dbReference type="PROSITE" id="PS50835">
    <property type="entry name" value="IG_LIKE"/>
    <property type="match status" value="6"/>
</dbReference>
<dbReference type="SMART" id="SM00060">
    <property type="entry name" value="FN3"/>
    <property type="match status" value="5"/>
</dbReference>
<organism evidence="18 19">
    <name type="scientific">Oedothorax gibbosus</name>
    <dbReference type="NCBI Taxonomy" id="931172"/>
    <lineage>
        <taxon>Eukaryota</taxon>
        <taxon>Metazoa</taxon>
        <taxon>Ecdysozoa</taxon>
        <taxon>Arthropoda</taxon>
        <taxon>Chelicerata</taxon>
        <taxon>Arachnida</taxon>
        <taxon>Araneae</taxon>
        <taxon>Araneomorphae</taxon>
        <taxon>Entelegynae</taxon>
        <taxon>Araneoidea</taxon>
        <taxon>Linyphiidae</taxon>
        <taxon>Erigoninae</taxon>
        <taxon>Oedothorax</taxon>
    </lineage>
</organism>
<feature type="region of interest" description="Disordered" evidence="13">
    <location>
        <begin position="691"/>
        <end position="721"/>
    </location>
</feature>
<dbReference type="InterPro" id="IPR013783">
    <property type="entry name" value="Ig-like_fold"/>
</dbReference>
<dbReference type="Pfam" id="PF07679">
    <property type="entry name" value="I-set"/>
    <property type="match status" value="2"/>
</dbReference>
<dbReference type="FunFam" id="2.60.40.10:FF:000078">
    <property type="entry name" value="Neuronal cell adhesion molecule"/>
    <property type="match status" value="1"/>
</dbReference>
<keyword evidence="4 14" id="KW-0812">Transmembrane</keyword>
<feature type="domain" description="Fibronectin type-III" evidence="17">
    <location>
        <begin position="613"/>
        <end position="710"/>
    </location>
</feature>
<evidence type="ECO:0000256" key="2">
    <source>
        <dbReference type="ARBA" id="ARBA00004479"/>
    </source>
</evidence>
<feature type="domain" description="Fibronectin type-III" evidence="17">
    <location>
        <begin position="715"/>
        <end position="812"/>
    </location>
</feature>
<accession>A0AAV6VAQ0</accession>
<evidence type="ECO:0000256" key="7">
    <source>
        <dbReference type="ARBA" id="ARBA00022889"/>
    </source>
</evidence>
<dbReference type="InterPro" id="IPR013098">
    <property type="entry name" value="Ig_I-set"/>
</dbReference>
<keyword evidence="12" id="KW-0393">Immunoglobulin domain</keyword>
<evidence type="ECO:0000256" key="1">
    <source>
        <dbReference type="ARBA" id="ARBA00004236"/>
    </source>
</evidence>
<feature type="transmembrane region" description="Helical" evidence="14">
    <location>
        <begin position="1130"/>
        <end position="1153"/>
    </location>
</feature>
<dbReference type="FunFam" id="2.60.40.10:FF:000052">
    <property type="entry name" value="Contactin 1"/>
    <property type="match status" value="1"/>
</dbReference>
<evidence type="ECO:0000256" key="5">
    <source>
        <dbReference type="ARBA" id="ARBA00022729"/>
    </source>
</evidence>
<evidence type="ECO:0000313" key="18">
    <source>
        <dbReference type="EMBL" id="KAG8193025.1"/>
    </source>
</evidence>
<evidence type="ECO:0000256" key="13">
    <source>
        <dbReference type="SAM" id="MobiDB-lite"/>
    </source>
</evidence>
<keyword evidence="9 14" id="KW-0472">Membrane</keyword>
<feature type="domain" description="Fibronectin type-III" evidence="17">
    <location>
        <begin position="817"/>
        <end position="914"/>
    </location>
</feature>
<dbReference type="SUPFAM" id="SSF49265">
    <property type="entry name" value="Fibronectin type III"/>
    <property type="match status" value="3"/>
</dbReference>
<dbReference type="Pfam" id="PF13927">
    <property type="entry name" value="Ig_3"/>
    <property type="match status" value="3"/>
</dbReference>
<proteinExistence type="predicted"/>
<feature type="domain" description="Fibronectin type-III" evidence="17">
    <location>
        <begin position="1023"/>
        <end position="1116"/>
    </location>
</feature>
<dbReference type="GO" id="GO:0098632">
    <property type="term" value="F:cell-cell adhesion mediator activity"/>
    <property type="evidence" value="ECO:0007669"/>
    <property type="project" value="TreeGrafter"/>
</dbReference>
<dbReference type="InterPro" id="IPR003599">
    <property type="entry name" value="Ig_sub"/>
</dbReference>
<feature type="region of interest" description="Disordered" evidence="13">
    <location>
        <begin position="1163"/>
        <end position="1254"/>
    </location>
</feature>
<comment type="caution">
    <text evidence="18">The sequence shown here is derived from an EMBL/GenBank/DDBJ whole genome shotgun (WGS) entry which is preliminary data.</text>
</comment>
<dbReference type="Pfam" id="PF00041">
    <property type="entry name" value="fn3"/>
    <property type="match status" value="4"/>
</dbReference>
<dbReference type="FunFam" id="2.60.40.10:FF:001718">
    <property type="entry name" value="Neuroglian, isoform D"/>
    <property type="match status" value="1"/>
</dbReference>
<dbReference type="CDD" id="cd00063">
    <property type="entry name" value="FN3"/>
    <property type="match status" value="5"/>
</dbReference>
<dbReference type="GO" id="GO:0007420">
    <property type="term" value="P:brain development"/>
    <property type="evidence" value="ECO:0007669"/>
    <property type="project" value="TreeGrafter"/>
</dbReference>
<dbReference type="InterPro" id="IPR036179">
    <property type="entry name" value="Ig-like_dom_sf"/>
</dbReference>
<evidence type="ECO:0000256" key="11">
    <source>
        <dbReference type="ARBA" id="ARBA00023180"/>
    </source>
</evidence>
<dbReference type="SMART" id="SM00408">
    <property type="entry name" value="IGc2"/>
    <property type="match status" value="6"/>
</dbReference>